<feature type="region of interest" description="Disordered" evidence="1">
    <location>
        <begin position="116"/>
        <end position="139"/>
    </location>
</feature>
<evidence type="ECO:0000313" key="2">
    <source>
        <dbReference type="EMBL" id="KAJ8058749.1"/>
    </source>
</evidence>
<evidence type="ECO:0000313" key="3">
    <source>
        <dbReference type="Proteomes" id="UP001152300"/>
    </source>
</evidence>
<gene>
    <name evidence="2" type="ORF">OCU04_011740</name>
</gene>
<dbReference type="AlphaFoldDB" id="A0A9X0AAA7"/>
<organism evidence="2 3">
    <name type="scientific">Sclerotinia nivalis</name>
    <dbReference type="NCBI Taxonomy" id="352851"/>
    <lineage>
        <taxon>Eukaryota</taxon>
        <taxon>Fungi</taxon>
        <taxon>Dikarya</taxon>
        <taxon>Ascomycota</taxon>
        <taxon>Pezizomycotina</taxon>
        <taxon>Leotiomycetes</taxon>
        <taxon>Helotiales</taxon>
        <taxon>Sclerotiniaceae</taxon>
        <taxon>Sclerotinia</taxon>
    </lineage>
</organism>
<dbReference type="Proteomes" id="UP001152300">
    <property type="component" value="Unassembled WGS sequence"/>
</dbReference>
<dbReference type="EMBL" id="JAPEIS010000015">
    <property type="protein sequence ID" value="KAJ8058749.1"/>
    <property type="molecule type" value="Genomic_DNA"/>
</dbReference>
<name>A0A9X0AAA7_9HELO</name>
<evidence type="ECO:0000256" key="1">
    <source>
        <dbReference type="SAM" id="MobiDB-lite"/>
    </source>
</evidence>
<accession>A0A9X0AAA7</accession>
<reference evidence="2" key="1">
    <citation type="submission" date="2022-11" db="EMBL/GenBank/DDBJ databases">
        <title>Genome Resource of Sclerotinia nivalis Strain SnTB1, a Plant Pathogen Isolated from American Ginseng.</title>
        <authorList>
            <person name="Fan S."/>
        </authorList>
    </citation>
    <scope>NUCLEOTIDE SEQUENCE</scope>
    <source>
        <strain evidence="2">SnTB1</strain>
    </source>
</reference>
<keyword evidence="3" id="KW-1185">Reference proteome</keyword>
<proteinExistence type="predicted"/>
<sequence length="139" mass="16320">MQPWIHSQDMRSYITTCHTDMSLRYLEMYFGWKDIRQFVLVDIQRSPRIPCISTRLSAHLDHQIKAHLCYAYGILTISDPHQNTIPMHLRSLSYTRSSILFPIILRFHTPSILPEQIPQPARTSIPPSRLETHHQNTES</sequence>
<comment type="caution">
    <text evidence="2">The sequence shown here is derived from an EMBL/GenBank/DDBJ whole genome shotgun (WGS) entry which is preliminary data.</text>
</comment>
<protein>
    <submittedName>
        <fullName evidence="2">Uncharacterized protein</fullName>
    </submittedName>
</protein>
<feature type="compositionally biased region" description="Basic and acidic residues" evidence="1">
    <location>
        <begin position="130"/>
        <end position="139"/>
    </location>
</feature>